<organism evidence="2 3">
    <name type="scientific">Caryophanon tenue</name>
    <dbReference type="NCBI Taxonomy" id="33978"/>
    <lineage>
        <taxon>Bacteria</taxon>
        <taxon>Bacillati</taxon>
        <taxon>Bacillota</taxon>
        <taxon>Bacilli</taxon>
        <taxon>Bacillales</taxon>
        <taxon>Caryophanaceae</taxon>
        <taxon>Caryophanon</taxon>
    </lineage>
</organism>
<sequence length="97" mass="10801">MQILIGCLIGVCFLSMGYVVWIKKAFHFLAGFQTLWIPINPERLSKRIGMLLMVLGGIAILTAIFTIPFGEVVETISSVCAFMTILCIFIVSPNYKK</sequence>
<dbReference type="EMBL" id="MASJ01000023">
    <property type="protein sequence ID" value="OCS84576.1"/>
    <property type="molecule type" value="Genomic_DNA"/>
</dbReference>
<evidence type="ECO:0000313" key="2">
    <source>
        <dbReference type="EMBL" id="OCS84576.1"/>
    </source>
</evidence>
<feature type="transmembrane region" description="Helical" evidence="1">
    <location>
        <begin position="76"/>
        <end position="95"/>
    </location>
</feature>
<keyword evidence="1" id="KW-0472">Membrane</keyword>
<protein>
    <recommendedName>
        <fullName evidence="4">DUF3784 domain-containing protein</fullName>
    </recommendedName>
</protein>
<keyword evidence="3" id="KW-1185">Reference proteome</keyword>
<reference evidence="2 3" key="1">
    <citation type="submission" date="2016-07" db="EMBL/GenBank/DDBJ databases">
        <title>Caryophanon tenue genome sequencing.</title>
        <authorList>
            <person name="Verma A."/>
            <person name="Pal Y."/>
            <person name="Krishnamurthi S."/>
        </authorList>
    </citation>
    <scope>NUCLEOTIDE SEQUENCE [LARGE SCALE GENOMIC DNA]</scope>
    <source>
        <strain evidence="2 3">DSM 14152</strain>
    </source>
</reference>
<evidence type="ECO:0008006" key="4">
    <source>
        <dbReference type="Google" id="ProtNLM"/>
    </source>
</evidence>
<evidence type="ECO:0000256" key="1">
    <source>
        <dbReference type="SAM" id="Phobius"/>
    </source>
</evidence>
<dbReference type="OrthoDB" id="2884477at2"/>
<keyword evidence="1" id="KW-1133">Transmembrane helix</keyword>
<gene>
    <name evidence="2" type="ORF">A6M13_03080</name>
</gene>
<feature type="transmembrane region" description="Helical" evidence="1">
    <location>
        <begin position="51"/>
        <end position="70"/>
    </location>
</feature>
<comment type="caution">
    <text evidence="2">The sequence shown here is derived from an EMBL/GenBank/DDBJ whole genome shotgun (WGS) entry which is preliminary data.</text>
</comment>
<dbReference type="Proteomes" id="UP000093199">
    <property type="component" value="Unassembled WGS sequence"/>
</dbReference>
<proteinExistence type="predicted"/>
<evidence type="ECO:0000313" key="3">
    <source>
        <dbReference type="Proteomes" id="UP000093199"/>
    </source>
</evidence>
<name>A0A1C0YBL0_9BACL</name>
<dbReference type="RefSeq" id="WP_066545599.1">
    <property type="nucleotide sequence ID" value="NZ_MASJ01000023.1"/>
</dbReference>
<accession>A0A1C0YBL0</accession>
<dbReference type="AlphaFoldDB" id="A0A1C0YBL0"/>
<keyword evidence="1" id="KW-0812">Transmembrane</keyword>